<reference evidence="1 2" key="1">
    <citation type="submission" date="2019-10" db="EMBL/GenBank/DDBJ databases">
        <title>Whole genome shotgun sequence of Acrocarpospora corrugata NBRC 13972.</title>
        <authorList>
            <person name="Ichikawa N."/>
            <person name="Kimura A."/>
            <person name="Kitahashi Y."/>
            <person name="Komaki H."/>
            <person name="Oguchi A."/>
        </authorList>
    </citation>
    <scope>NUCLEOTIDE SEQUENCE [LARGE SCALE GENOMIC DNA]</scope>
    <source>
        <strain evidence="1 2">NBRC 13972</strain>
    </source>
</reference>
<protein>
    <submittedName>
        <fullName evidence="1">Uncharacterized protein</fullName>
    </submittedName>
</protein>
<proteinExistence type="predicted"/>
<dbReference type="AlphaFoldDB" id="A0A5M3WBT7"/>
<gene>
    <name evidence="1" type="ORF">Acor_83650</name>
</gene>
<organism evidence="1 2">
    <name type="scientific">Acrocarpospora corrugata</name>
    <dbReference type="NCBI Taxonomy" id="35763"/>
    <lineage>
        <taxon>Bacteria</taxon>
        <taxon>Bacillati</taxon>
        <taxon>Actinomycetota</taxon>
        <taxon>Actinomycetes</taxon>
        <taxon>Streptosporangiales</taxon>
        <taxon>Streptosporangiaceae</taxon>
        <taxon>Acrocarpospora</taxon>
    </lineage>
</organism>
<sequence>MRNTAGFWDVVAAGVYTAMTGMLESGKFFPVLARNRQKDAGYRRGTRLVFQSFRPTAKHDGNKRGGARLA</sequence>
<name>A0A5M3WBT7_9ACTN</name>
<evidence type="ECO:0000313" key="2">
    <source>
        <dbReference type="Proteomes" id="UP000334990"/>
    </source>
</evidence>
<evidence type="ECO:0000313" key="1">
    <source>
        <dbReference type="EMBL" id="GES06296.1"/>
    </source>
</evidence>
<dbReference type="EMBL" id="BLAD01000146">
    <property type="protein sequence ID" value="GES06296.1"/>
    <property type="molecule type" value="Genomic_DNA"/>
</dbReference>
<dbReference type="Proteomes" id="UP000334990">
    <property type="component" value="Unassembled WGS sequence"/>
</dbReference>
<keyword evidence="2" id="KW-1185">Reference proteome</keyword>
<accession>A0A5M3WBT7</accession>
<comment type="caution">
    <text evidence="1">The sequence shown here is derived from an EMBL/GenBank/DDBJ whole genome shotgun (WGS) entry which is preliminary data.</text>
</comment>